<accession>A0ABQ4YPU0</accession>
<feature type="compositionally biased region" description="Acidic residues" evidence="1">
    <location>
        <begin position="170"/>
        <end position="185"/>
    </location>
</feature>
<evidence type="ECO:0000313" key="3">
    <source>
        <dbReference type="Proteomes" id="UP001151760"/>
    </source>
</evidence>
<evidence type="ECO:0000256" key="1">
    <source>
        <dbReference type="SAM" id="MobiDB-lite"/>
    </source>
</evidence>
<sequence length="387" mass="44509">MPLRAIAHDTESLRYSQDIAPAVALPNTQSSLNDMRPYGSALLSTRTGKFSPSRSIHGIRAYSTRGSMERYRVVVKGAAFQGGDKELLGVQGGDGGGRVVAANPADIFTFVNGKNAYELKGKFLDDLHNNAFDGTNAEEAVKHIKYFLRIVDPIDLPNKMGSDEIKPTDDESSDLEETNHDDEQEIEDVPWVDEKPWTDTGVWKEPKPVKHTCKPFNYKTGCSEWPTCRVRNDGYYYGGNLLGAYISRNSLHYQDYEWYEALKDSELKEQALRNKAIMEGLICDDESSNDGWRRWESHEITYHDHDEIEYENETHDERQELCETHELSVCNMRRFKMIKYSFRQDEEYVAVKEDEYEDLARTSEDACQANQEIFRMMDEGWMVTRAK</sequence>
<evidence type="ECO:0000313" key="2">
    <source>
        <dbReference type="EMBL" id="GJS78912.1"/>
    </source>
</evidence>
<dbReference type="EMBL" id="BQNB010010560">
    <property type="protein sequence ID" value="GJS78912.1"/>
    <property type="molecule type" value="Genomic_DNA"/>
</dbReference>
<keyword evidence="3" id="KW-1185">Reference proteome</keyword>
<comment type="caution">
    <text evidence="2">The sequence shown here is derived from an EMBL/GenBank/DDBJ whole genome shotgun (WGS) entry which is preliminary data.</text>
</comment>
<reference evidence="2" key="1">
    <citation type="journal article" date="2022" name="Int. J. Mol. Sci.">
        <title>Draft Genome of Tanacetum Coccineum: Genomic Comparison of Closely Related Tanacetum-Family Plants.</title>
        <authorList>
            <person name="Yamashiro T."/>
            <person name="Shiraishi A."/>
            <person name="Nakayama K."/>
            <person name="Satake H."/>
        </authorList>
    </citation>
    <scope>NUCLEOTIDE SEQUENCE</scope>
</reference>
<feature type="region of interest" description="Disordered" evidence="1">
    <location>
        <begin position="159"/>
        <end position="185"/>
    </location>
</feature>
<dbReference type="Proteomes" id="UP001151760">
    <property type="component" value="Unassembled WGS sequence"/>
</dbReference>
<protein>
    <submittedName>
        <fullName evidence="2">Uncharacterized protein</fullName>
    </submittedName>
</protein>
<proteinExistence type="predicted"/>
<organism evidence="2 3">
    <name type="scientific">Tanacetum coccineum</name>
    <dbReference type="NCBI Taxonomy" id="301880"/>
    <lineage>
        <taxon>Eukaryota</taxon>
        <taxon>Viridiplantae</taxon>
        <taxon>Streptophyta</taxon>
        <taxon>Embryophyta</taxon>
        <taxon>Tracheophyta</taxon>
        <taxon>Spermatophyta</taxon>
        <taxon>Magnoliopsida</taxon>
        <taxon>eudicotyledons</taxon>
        <taxon>Gunneridae</taxon>
        <taxon>Pentapetalae</taxon>
        <taxon>asterids</taxon>
        <taxon>campanulids</taxon>
        <taxon>Asterales</taxon>
        <taxon>Asteraceae</taxon>
        <taxon>Asteroideae</taxon>
        <taxon>Anthemideae</taxon>
        <taxon>Anthemidinae</taxon>
        <taxon>Tanacetum</taxon>
    </lineage>
</organism>
<reference evidence="2" key="2">
    <citation type="submission" date="2022-01" db="EMBL/GenBank/DDBJ databases">
        <authorList>
            <person name="Yamashiro T."/>
            <person name="Shiraishi A."/>
            <person name="Satake H."/>
            <person name="Nakayama K."/>
        </authorList>
    </citation>
    <scope>NUCLEOTIDE SEQUENCE</scope>
</reference>
<name>A0ABQ4YPU0_9ASTR</name>
<gene>
    <name evidence="2" type="ORF">Tco_0728793</name>
</gene>